<reference evidence="1" key="1">
    <citation type="submission" date="2020-08" db="EMBL/GenBank/DDBJ databases">
        <title>Genome sequencing and assembly of the red palm weevil Rhynchophorus ferrugineus.</title>
        <authorList>
            <person name="Dias G.B."/>
            <person name="Bergman C.M."/>
            <person name="Manee M."/>
        </authorList>
    </citation>
    <scope>NUCLEOTIDE SEQUENCE</scope>
    <source>
        <strain evidence="1">AA-2017</strain>
        <tissue evidence="1">Whole larva</tissue>
    </source>
</reference>
<sequence>MAKEGAAEIRTDSISSVDGGRSTLTIQARTDDETIGDLNWTASPSSKRSCGPHRIIIIVISSPPRCQILHGLLGSCGFLEYNIPLDLSIQSGKRGNVATPFSCTFTSASAAVNLADWSPVPV</sequence>
<evidence type="ECO:0000313" key="1">
    <source>
        <dbReference type="EMBL" id="KAF7278846.1"/>
    </source>
</evidence>
<organism evidence="1 2">
    <name type="scientific">Rhynchophorus ferrugineus</name>
    <name type="common">Red palm weevil</name>
    <name type="synonym">Curculio ferrugineus</name>
    <dbReference type="NCBI Taxonomy" id="354439"/>
    <lineage>
        <taxon>Eukaryota</taxon>
        <taxon>Metazoa</taxon>
        <taxon>Ecdysozoa</taxon>
        <taxon>Arthropoda</taxon>
        <taxon>Hexapoda</taxon>
        <taxon>Insecta</taxon>
        <taxon>Pterygota</taxon>
        <taxon>Neoptera</taxon>
        <taxon>Endopterygota</taxon>
        <taxon>Coleoptera</taxon>
        <taxon>Polyphaga</taxon>
        <taxon>Cucujiformia</taxon>
        <taxon>Curculionidae</taxon>
        <taxon>Dryophthorinae</taxon>
        <taxon>Rhynchophorus</taxon>
    </lineage>
</organism>
<accession>A0A834MBJ3</accession>
<dbReference type="Proteomes" id="UP000625711">
    <property type="component" value="Unassembled WGS sequence"/>
</dbReference>
<protein>
    <submittedName>
        <fullName evidence="1">Uncharacterized protein</fullName>
    </submittedName>
</protein>
<gene>
    <name evidence="1" type="ORF">GWI33_007909</name>
</gene>
<proteinExistence type="predicted"/>
<evidence type="ECO:0000313" key="2">
    <source>
        <dbReference type="Proteomes" id="UP000625711"/>
    </source>
</evidence>
<keyword evidence="2" id="KW-1185">Reference proteome</keyword>
<dbReference type="EMBL" id="JAACXV010000384">
    <property type="protein sequence ID" value="KAF7278846.1"/>
    <property type="molecule type" value="Genomic_DNA"/>
</dbReference>
<dbReference type="AlphaFoldDB" id="A0A834MBJ3"/>
<name>A0A834MBJ3_RHYFE</name>
<comment type="caution">
    <text evidence="1">The sequence shown here is derived from an EMBL/GenBank/DDBJ whole genome shotgun (WGS) entry which is preliminary data.</text>
</comment>